<dbReference type="STRING" id="1121919.SAMN02745975_00361"/>
<comment type="cofactor">
    <cofactor evidence="3">
        <name>Cu cation</name>
        <dbReference type="ChEBI" id="CHEBI:23378"/>
    </cofactor>
    <text evidence="3">Binds 1 copper ion per subunit.</text>
</comment>
<sequence length="178" mass="19505">MDTRPMCTMAAAEIRGGPLAPQIRGIVIFKEVPGGTEVYVQVEGLPPYQPARNGEDPIGPHGFHIHEKGTCEVGDPNKPFQAAGKHWNPANQPHGNHAGDFPSLFSNNGIARMAFFTNKFKPADAVGKAVMIHENPDDSRTQPDGDAGRRLACGVIRCMQTQTQTQAWPGYGSYWRYY</sequence>
<keyword evidence="3" id="KW-0186">Copper</keyword>
<dbReference type="AlphaFoldDB" id="A0A1M6D2X7"/>
<comment type="similarity">
    <text evidence="1 3">Belongs to the Cu-Zn superoxide dismutase family.</text>
</comment>
<accession>A0A1M6D2X7</accession>
<comment type="function">
    <text evidence="2">Destroys radicals which are normally produced within the cells and which are toxic to biological systems. May play a role in favoring mycobacterial survival in phagocytes.</text>
</comment>
<comment type="catalytic activity">
    <reaction evidence="3">
        <text>2 superoxide + 2 H(+) = H2O2 + O2</text>
        <dbReference type="Rhea" id="RHEA:20696"/>
        <dbReference type="ChEBI" id="CHEBI:15378"/>
        <dbReference type="ChEBI" id="CHEBI:15379"/>
        <dbReference type="ChEBI" id="CHEBI:16240"/>
        <dbReference type="ChEBI" id="CHEBI:18421"/>
        <dbReference type="EC" id="1.15.1.1"/>
    </reaction>
</comment>
<dbReference type="PANTHER" id="PTHR10003">
    <property type="entry name" value="SUPEROXIDE DISMUTASE CU-ZN -RELATED"/>
    <property type="match status" value="1"/>
</dbReference>
<dbReference type="OrthoDB" id="9792957at2"/>
<name>A0A1M6D2X7_9FIRM</name>
<evidence type="ECO:0000256" key="1">
    <source>
        <dbReference type="ARBA" id="ARBA00010457"/>
    </source>
</evidence>
<comment type="cofactor">
    <cofactor evidence="3">
        <name>Zn(2+)</name>
        <dbReference type="ChEBI" id="CHEBI:29105"/>
    </cofactor>
    <text evidence="3">Binds 1 zinc ion per subunit.</text>
</comment>
<dbReference type="EMBL" id="FQZV01000005">
    <property type="protein sequence ID" value="SHI67607.1"/>
    <property type="molecule type" value="Genomic_DNA"/>
</dbReference>
<dbReference type="InterPro" id="IPR036423">
    <property type="entry name" value="SOD-like_Cu/Zn_dom_sf"/>
</dbReference>
<proteinExistence type="inferred from homology"/>
<dbReference type="CDD" id="cd00305">
    <property type="entry name" value="Cu-Zn_Superoxide_Dismutase"/>
    <property type="match status" value="1"/>
</dbReference>
<dbReference type="Gene3D" id="2.60.40.200">
    <property type="entry name" value="Superoxide dismutase, copper/zinc binding domain"/>
    <property type="match status" value="1"/>
</dbReference>
<dbReference type="InterPro" id="IPR024134">
    <property type="entry name" value="SOD_Cu/Zn_/chaperone"/>
</dbReference>
<dbReference type="InterPro" id="IPR018152">
    <property type="entry name" value="SOD_Cu/Zn_BS"/>
</dbReference>
<reference evidence="6" key="1">
    <citation type="submission" date="2016-11" db="EMBL/GenBank/DDBJ databases">
        <authorList>
            <person name="Varghese N."/>
            <person name="Submissions S."/>
        </authorList>
    </citation>
    <scope>NUCLEOTIDE SEQUENCE [LARGE SCALE GENOMIC DNA]</scope>
    <source>
        <strain evidence="6">DSM 17957</strain>
    </source>
</reference>
<organism evidence="5 6">
    <name type="scientific">Geosporobacter subterraneus DSM 17957</name>
    <dbReference type="NCBI Taxonomy" id="1121919"/>
    <lineage>
        <taxon>Bacteria</taxon>
        <taxon>Bacillati</taxon>
        <taxon>Bacillota</taxon>
        <taxon>Clostridia</taxon>
        <taxon>Peptostreptococcales</taxon>
        <taxon>Thermotaleaceae</taxon>
        <taxon>Geosporobacter</taxon>
    </lineage>
</organism>
<dbReference type="Pfam" id="PF00080">
    <property type="entry name" value="Sod_Cu"/>
    <property type="match status" value="1"/>
</dbReference>
<keyword evidence="3" id="KW-0479">Metal-binding</keyword>
<dbReference type="Proteomes" id="UP000184536">
    <property type="component" value="Unassembled WGS sequence"/>
</dbReference>
<dbReference type="PROSITE" id="PS00332">
    <property type="entry name" value="SOD_CU_ZN_2"/>
    <property type="match status" value="1"/>
</dbReference>
<evidence type="ECO:0000313" key="6">
    <source>
        <dbReference type="Proteomes" id="UP000184536"/>
    </source>
</evidence>
<keyword evidence="3" id="KW-0862">Zinc</keyword>
<evidence type="ECO:0000313" key="5">
    <source>
        <dbReference type="EMBL" id="SHI67607.1"/>
    </source>
</evidence>
<dbReference type="GO" id="GO:0004784">
    <property type="term" value="F:superoxide dismutase activity"/>
    <property type="evidence" value="ECO:0007669"/>
    <property type="project" value="UniProtKB-EC"/>
</dbReference>
<evidence type="ECO:0000256" key="2">
    <source>
        <dbReference type="ARBA" id="ARBA00024900"/>
    </source>
</evidence>
<dbReference type="RefSeq" id="WP_110939659.1">
    <property type="nucleotide sequence ID" value="NZ_FQZV01000005.1"/>
</dbReference>
<gene>
    <name evidence="5" type="ORF">SAMN02745975_00361</name>
</gene>
<evidence type="ECO:0000259" key="4">
    <source>
        <dbReference type="Pfam" id="PF00080"/>
    </source>
</evidence>
<protein>
    <recommendedName>
        <fullName evidence="3">Superoxide dismutase [Cu-Zn]</fullName>
        <ecNumber evidence="3">1.15.1.1</ecNumber>
    </recommendedName>
</protein>
<keyword evidence="3" id="KW-0560">Oxidoreductase</keyword>
<evidence type="ECO:0000256" key="3">
    <source>
        <dbReference type="RuleBase" id="RU000393"/>
    </source>
</evidence>
<dbReference type="GO" id="GO:0005507">
    <property type="term" value="F:copper ion binding"/>
    <property type="evidence" value="ECO:0007669"/>
    <property type="project" value="InterPro"/>
</dbReference>
<dbReference type="InterPro" id="IPR001424">
    <property type="entry name" value="SOD_Cu_Zn_dom"/>
</dbReference>
<dbReference type="EC" id="1.15.1.1" evidence="3"/>
<keyword evidence="6" id="KW-1185">Reference proteome</keyword>
<feature type="domain" description="Superoxide dismutase copper/zinc binding" evidence="4">
    <location>
        <begin position="24"/>
        <end position="156"/>
    </location>
</feature>
<dbReference type="SUPFAM" id="SSF49329">
    <property type="entry name" value="Cu,Zn superoxide dismutase-like"/>
    <property type="match status" value="1"/>
</dbReference>